<comment type="similarity">
    <text evidence="7">Belongs to the ATPase delta chain family.</text>
</comment>
<organism evidence="8 9">
    <name type="scientific">Parapedobacter luteus</name>
    <dbReference type="NCBI Taxonomy" id="623280"/>
    <lineage>
        <taxon>Bacteria</taxon>
        <taxon>Pseudomonadati</taxon>
        <taxon>Bacteroidota</taxon>
        <taxon>Sphingobacteriia</taxon>
        <taxon>Sphingobacteriales</taxon>
        <taxon>Sphingobacteriaceae</taxon>
        <taxon>Parapedobacter</taxon>
    </lineage>
</organism>
<dbReference type="Pfam" id="PF00213">
    <property type="entry name" value="OSCP"/>
    <property type="match status" value="1"/>
</dbReference>
<evidence type="ECO:0000256" key="6">
    <source>
        <dbReference type="ARBA" id="ARBA00023310"/>
    </source>
</evidence>
<evidence type="ECO:0000256" key="7">
    <source>
        <dbReference type="HAMAP-Rule" id="MF_01416"/>
    </source>
</evidence>
<protein>
    <recommendedName>
        <fullName evidence="7">ATP synthase subunit delta</fullName>
    </recommendedName>
    <alternativeName>
        <fullName evidence="7">ATP synthase F(1) sector subunit delta</fullName>
    </alternativeName>
    <alternativeName>
        <fullName evidence="7">F-type ATPase subunit delta</fullName>
        <shortName evidence="7">F-ATPase subunit delta</shortName>
    </alternativeName>
</protein>
<dbReference type="GO" id="GO:0005886">
    <property type="term" value="C:plasma membrane"/>
    <property type="evidence" value="ECO:0007669"/>
    <property type="project" value="UniProtKB-SubCell"/>
</dbReference>
<evidence type="ECO:0000256" key="2">
    <source>
        <dbReference type="ARBA" id="ARBA00022448"/>
    </source>
</evidence>
<dbReference type="PRINTS" id="PR00125">
    <property type="entry name" value="ATPASEDELTA"/>
</dbReference>
<accession>A0A1T5BP59</accession>
<sequence length="183" mass="20046">MSEFTVASRYAKSLIDLAQEQGNLETVKQDMERFIAVLRANKALQAVLQNPIIKQDKKSSILDALFSDKVHPSITAFFHIMVRKGRAGILYGTAQEFIRAYNEVKGIIHAKVTSAAALSAKNLDALRQIIAGEVNAEVVLKNSVDPSLIGGFVVTVGDRQIDTSIAGKLKKLELHFNSQVVKI</sequence>
<dbReference type="NCBIfam" id="TIGR01145">
    <property type="entry name" value="ATP_synt_delta"/>
    <property type="match status" value="1"/>
</dbReference>
<dbReference type="Gene3D" id="1.10.520.20">
    <property type="entry name" value="N-terminal domain of the delta subunit of the F1F0-ATP synthase"/>
    <property type="match status" value="1"/>
</dbReference>
<proteinExistence type="inferred from homology"/>
<dbReference type="OrthoDB" id="9802471at2"/>
<dbReference type="InterPro" id="IPR026015">
    <property type="entry name" value="ATP_synth_OSCP/delta_N_sf"/>
</dbReference>
<dbReference type="RefSeq" id="WP_079716300.1">
    <property type="nucleotide sequence ID" value="NZ_FUYS01000003.1"/>
</dbReference>
<keyword evidence="3 7" id="KW-0375">Hydrogen ion transport</keyword>
<dbReference type="SUPFAM" id="SSF47928">
    <property type="entry name" value="N-terminal domain of the delta subunit of the F1F0-ATP synthase"/>
    <property type="match status" value="1"/>
</dbReference>
<dbReference type="PANTHER" id="PTHR11910">
    <property type="entry name" value="ATP SYNTHASE DELTA CHAIN"/>
    <property type="match status" value="1"/>
</dbReference>
<comment type="function">
    <text evidence="7">F(1)F(0) ATP synthase produces ATP from ADP in the presence of a proton or sodium gradient. F-type ATPases consist of two structural domains, F(1) containing the extramembraneous catalytic core and F(0) containing the membrane proton channel, linked together by a central stalk and a peripheral stalk. During catalysis, ATP synthesis in the catalytic domain of F(1) is coupled via a rotary mechanism of the central stalk subunits to proton translocation.</text>
</comment>
<keyword evidence="2 7" id="KW-0813">Transport</keyword>
<evidence type="ECO:0000313" key="9">
    <source>
        <dbReference type="Proteomes" id="UP000190541"/>
    </source>
</evidence>
<dbReference type="AlphaFoldDB" id="A0A1T5BP59"/>
<keyword evidence="4 7" id="KW-0406">Ion transport</keyword>
<dbReference type="GO" id="GO:0046933">
    <property type="term" value="F:proton-transporting ATP synthase activity, rotational mechanism"/>
    <property type="evidence" value="ECO:0007669"/>
    <property type="project" value="UniProtKB-UniRule"/>
</dbReference>
<evidence type="ECO:0000313" key="8">
    <source>
        <dbReference type="EMBL" id="SKB49064.1"/>
    </source>
</evidence>
<keyword evidence="5 7" id="KW-0472">Membrane</keyword>
<evidence type="ECO:0000256" key="3">
    <source>
        <dbReference type="ARBA" id="ARBA00022781"/>
    </source>
</evidence>
<keyword evidence="6 7" id="KW-0066">ATP synthesis</keyword>
<dbReference type="Proteomes" id="UP000190541">
    <property type="component" value="Unassembled WGS sequence"/>
</dbReference>
<evidence type="ECO:0000256" key="5">
    <source>
        <dbReference type="ARBA" id="ARBA00023136"/>
    </source>
</evidence>
<dbReference type="STRING" id="623280.SAMN05660226_01629"/>
<evidence type="ECO:0000256" key="1">
    <source>
        <dbReference type="ARBA" id="ARBA00004370"/>
    </source>
</evidence>
<keyword evidence="9" id="KW-1185">Reference proteome</keyword>
<keyword evidence="7" id="KW-0139">CF(1)</keyword>
<comment type="subcellular location">
    <subcellularLocation>
        <location evidence="7">Cell membrane</location>
        <topology evidence="7">Peripheral membrane protein</topology>
    </subcellularLocation>
    <subcellularLocation>
        <location evidence="1">Membrane</location>
    </subcellularLocation>
</comment>
<keyword evidence="7" id="KW-1003">Cell membrane</keyword>
<evidence type="ECO:0000256" key="4">
    <source>
        <dbReference type="ARBA" id="ARBA00023065"/>
    </source>
</evidence>
<dbReference type="GO" id="GO:0045259">
    <property type="term" value="C:proton-transporting ATP synthase complex"/>
    <property type="evidence" value="ECO:0007669"/>
    <property type="project" value="UniProtKB-KW"/>
</dbReference>
<dbReference type="InterPro" id="IPR000711">
    <property type="entry name" value="ATPase_OSCP/dsu"/>
</dbReference>
<dbReference type="EMBL" id="FUYS01000003">
    <property type="protein sequence ID" value="SKB49064.1"/>
    <property type="molecule type" value="Genomic_DNA"/>
</dbReference>
<comment type="function">
    <text evidence="7">This protein is part of the stalk that links CF(0) to CF(1). It either transmits conformational changes from CF(0) to CF(1) or is implicated in proton conduction.</text>
</comment>
<gene>
    <name evidence="7" type="primary">atpH</name>
    <name evidence="8" type="ORF">SAMN05660226_01629</name>
</gene>
<name>A0A1T5BP59_9SPHI</name>
<reference evidence="8 9" key="1">
    <citation type="submission" date="2017-02" db="EMBL/GenBank/DDBJ databases">
        <authorList>
            <person name="Peterson S.W."/>
        </authorList>
    </citation>
    <scope>NUCLEOTIDE SEQUENCE [LARGE SCALE GENOMIC DNA]</scope>
    <source>
        <strain evidence="8 9">DSM 22899</strain>
    </source>
</reference>
<dbReference type="HAMAP" id="MF_01416">
    <property type="entry name" value="ATP_synth_delta_bact"/>
    <property type="match status" value="1"/>
</dbReference>